<evidence type="ECO:0000256" key="5">
    <source>
        <dbReference type="ARBA" id="ARBA00022989"/>
    </source>
</evidence>
<proteinExistence type="inferred from homology"/>
<accession>A0A1B0ZFN7</accession>
<evidence type="ECO:0000313" key="12">
    <source>
        <dbReference type="Proteomes" id="UP000323865"/>
    </source>
</evidence>
<evidence type="ECO:0000259" key="8">
    <source>
        <dbReference type="PROSITE" id="PS50928"/>
    </source>
</evidence>
<comment type="subcellular location">
    <subcellularLocation>
        <location evidence="1 7">Cell membrane</location>
        <topology evidence="1 7">Multi-pass membrane protein</topology>
    </subcellularLocation>
</comment>
<dbReference type="InterPro" id="IPR000515">
    <property type="entry name" value="MetI-like"/>
</dbReference>
<dbReference type="PANTHER" id="PTHR30193:SF44">
    <property type="entry name" value="LACTOSE TRANSPORT SYSTEM PERMEASE PROTEIN LACF"/>
    <property type="match status" value="1"/>
</dbReference>
<dbReference type="PROSITE" id="PS50928">
    <property type="entry name" value="ABC_TM1"/>
    <property type="match status" value="1"/>
</dbReference>
<dbReference type="GO" id="GO:0055085">
    <property type="term" value="P:transmembrane transport"/>
    <property type="evidence" value="ECO:0007669"/>
    <property type="project" value="InterPro"/>
</dbReference>
<dbReference type="STRING" id="1630135.DAD186_02090"/>
<feature type="transmembrane region" description="Helical" evidence="7">
    <location>
        <begin position="207"/>
        <end position="226"/>
    </location>
</feature>
<dbReference type="RefSeq" id="WP_065247137.1">
    <property type="nucleotide sequence ID" value="NZ_CP012117.1"/>
</dbReference>
<keyword evidence="5 7" id="KW-1133">Transmembrane helix</keyword>
<dbReference type="SUPFAM" id="SSF160964">
    <property type="entry name" value="MalF N-terminal region-like"/>
    <property type="match status" value="1"/>
</dbReference>
<dbReference type="CDD" id="cd06261">
    <property type="entry name" value="TM_PBP2"/>
    <property type="match status" value="1"/>
</dbReference>
<dbReference type="Gene3D" id="1.10.3720.10">
    <property type="entry name" value="MetI-like"/>
    <property type="match status" value="1"/>
</dbReference>
<keyword evidence="4 7" id="KW-0812">Transmembrane</keyword>
<dbReference type="KEGG" id="dva:DAD186_02090"/>
<protein>
    <submittedName>
        <fullName evidence="10">Sugar ABC transporter permease</fullName>
    </submittedName>
</protein>
<keyword evidence="3" id="KW-1003">Cell membrane</keyword>
<feature type="transmembrane region" description="Helical" evidence="7">
    <location>
        <begin position="70"/>
        <end position="91"/>
    </location>
</feature>
<dbReference type="PANTHER" id="PTHR30193">
    <property type="entry name" value="ABC TRANSPORTER PERMEASE PROTEIN"/>
    <property type="match status" value="1"/>
</dbReference>
<feature type="transmembrane region" description="Helical" evidence="7">
    <location>
        <begin position="7"/>
        <end position="29"/>
    </location>
</feature>
<evidence type="ECO:0000256" key="6">
    <source>
        <dbReference type="ARBA" id="ARBA00023136"/>
    </source>
</evidence>
<keyword evidence="12" id="KW-1185">Reference proteome</keyword>
<evidence type="ECO:0000313" key="9">
    <source>
        <dbReference type="EMBL" id="ANP26768.1"/>
    </source>
</evidence>
<dbReference type="GO" id="GO:0005886">
    <property type="term" value="C:plasma membrane"/>
    <property type="evidence" value="ECO:0007669"/>
    <property type="project" value="UniProtKB-SubCell"/>
</dbReference>
<keyword evidence="2 7" id="KW-0813">Transport</keyword>
<evidence type="ECO:0000256" key="1">
    <source>
        <dbReference type="ARBA" id="ARBA00004651"/>
    </source>
</evidence>
<dbReference type="Pfam" id="PF00528">
    <property type="entry name" value="BPD_transp_1"/>
    <property type="match status" value="1"/>
</dbReference>
<evidence type="ECO:0000256" key="4">
    <source>
        <dbReference type="ARBA" id="ARBA00022692"/>
    </source>
</evidence>
<sequence>MHSYKWYVPWLLVGPAVLWVVVFALWPFVNTVVLSFTNARPLTGGTFVAFDNYAALFSDSRVWTSLGTTLLFTVACVPLLTFLPLLLALLVHRVIPGISFFRTTFYFPVIASVVVVALIFQWLFDSRGVINETLQFLGLVQGPLPFLASRWGLIFTAVVLTVWKGLGYYMVVYLAALANVGNELHEAAAMDGASAWRRFWSVTVPGVRGAMFLVSALITVSGMRVFSELYVLSKGSGGPGGEASSLVMLVQQVGSGLNGRLGYASALSVLLFLFTVGPLILVAYLNNRPDSNAH</sequence>
<evidence type="ECO:0000313" key="11">
    <source>
        <dbReference type="Proteomes" id="UP000092596"/>
    </source>
</evidence>
<keyword evidence="6 7" id="KW-0472">Membrane</keyword>
<dbReference type="AlphaFoldDB" id="A0A1B0ZFN7"/>
<dbReference type="EMBL" id="CP044108">
    <property type="protein sequence ID" value="QEU12653.1"/>
    <property type="molecule type" value="Genomic_DNA"/>
</dbReference>
<dbReference type="PATRIC" id="fig|1630135.4.peg.211"/>
<reference evidence="10 12" key="2">
    <citation type="submission" date="2019-09" db="EMBL/GenBank/DDBJ databases">
        <title>FDA dAtabase for Regulatory Grade micrObial Sequences (FDA-ARGOS): Supporting development and validation of Infectious Disease Dx tests.</title>
        <authorList>
            <person name="Sciortino C."/>
            <person name="Tallon L."/>
            <person name="Sadzewicz L."/>
            <person name="Vavikolanu K."/>
            <person name="Mehta A."/>
            <person name="Aluvathingal J."/>
            <person name="Nadendla S."/>
            <person name="Nandy P."/>
            <person name="Geyer C."/>
            <person name="Yan Y."/>
            <person name="Sichtig H."/>
        </authorList>
    </citation>
    <scope>NUCLEOTIDE SEQUENCE [LARGE SCALE GENOMIC DNA]</scope>
    <source>
        <strain evidence="10 12">FDAARGOS_640</strain>
    </source>
</reference>
<dbReference type="InterPro" id="IPR051393">
    <property type="entry name" value="ABC_transporter_permease"/>
</dbReference>
<dbReference type="Proteomes" id="UP000323865">
    <property type="component" value="Chromosome"/>
</dbReference>
<evidence type="ECO:0000256" key="3">
    <source>
        <dbReference type="ARBA" id="ARBA00022475"/>
    </source>
</evidence>
<dbReference type="EMBL" id="CP012117">
    <property type="protein sequence ID" value="ANP26768.1"/>
    <property type="molecule type" value="Genomic_DNA"/>
</dbReference>
<organism evidence="9 11">
    <name type="scientific">Dermabacter vaginalis</name>
    <dbReference type="NCBI Taxonomy" id="1630135"/>
    <lineage>
        <taxon>Bacteria</taxon>
        <taxon>Bacillati</taxon>
        <taxon>Actinomycetota</taxon>
        <taxon>Actinomycetes</taxon>
        <taxon>Micrococcales</taxon>
        <taxon>Dermabacteraceae</taxon>
        <taxon>Dermabacter</taxon>
    </lineage>
</organism>
<dbReference type="SUPFAM" id="SSF161098">
    <property type="entry name" value="MetI-like"/>
    <property type="match status" value="1"/>
</dbReference>
<evidence type="ECO:0000256" key="7">
    <source>
        <dbReference type="RuleBase" id="RU363032"/>
    </source>
</evidence>
<dbReference type="InterPro" id="IPR035906">
    <property type="entry name" value="MetI-like_sf"/>
</dbReference>
<dbReference type="Proteomes" id="UP000092596">
    <property type="component" value="Chromosome"/>
</dbReference>
<feature type="domain" description="ABC transmembrane type-1" evidence="8">
    <location>
        <begin position="66"/>
        <end position="282"/>
    </location>
</feature>
<name>A0A1B0ZFN7_9MICO</name>
<feature type="transmembrane region" description="Helical" evidence="7">
    <location>
        <begin position="103"/>
        <end position="124"/>
    </location>
</feature>
<evidence type="ECO:0000313" key="10">
    <source>
        <dbReference type="EMBL" id="QEU12653.1"/>
    </source>
</evidence>
<reference evidence="9 11" key="1">
    <citation type="submission" date="2015-06" db="EMBL/GenBank/DDBJ databases">
        <title>Investigation of pathophysiology for high-risk pregnancy and development of treatment modality based on it.</title>
        <authorList>
            <person name="Kim B.-C."/>
            <person name="Lim S."/>
        </authorList>
    </citation>
    <scope>NUCLEOTIDE SEQUENCE [LARGE SCALE GENOMIC DNA]</scope>
    <source>
        <strain evidence="9 11">AD1-86</strain>
    </source>
</reference>
<gene>
    <name evidence="9" type="ORF">DAD186_02090</name>
    <name evidence="10" type="ORF">FOB48_10280</name>
</gene>
<feature type="transmembrane region" description="Helical" evidence="7">
    <location>
        <begin position="263"/>
        <end position="285"/>
    </location>
</feature>
<comment type="similarity">
    <text evidence="7">Belongs to the binding-protein-dependent transport system permease family.</text>
</comment>
<evidence type="ECO:0000256" key="2">
    <source>
        <dbReference type="ARBA" id="ARBA00022448"/>
    </source>
</evidence>